<dbReference type="STRING" id="344612.A1CC90"/>
<dbReference type="RefSeq" id="XP_001273573.1">
    <property type="nucleotide sequence ID" value="XM_001273572.1"/>
</dbReference>
<gene>
    <name evidence="2" type="ORF">ACLA_061080</name>
</gene>
<organism evidence="2 3">
    <name type="scientific">Aspergillus clavatus (strain ATCC 1007 / CBS 513.65 / DSM 816 / NCTC 3887 / NRRL 1 / QM 1276 / 107)</name>
    <dbReference type="NCBI Taxonomy" id="344612"/>
    <lineage>
        <taxon>Eukaryota</taxon>
        <taxon>Fungi</taxon>
        <taxon>Dikarya</taxon>
        <taxon>Ascomycota</taxon>
        <taxon>Pezizomycotina</taxon>
        <taxon>Eurotiomycetes</taxon>
        <taxon>Eurotiomycetidae</taxon>
        <taxon>Eurotiales</taxon>
        <taxon>Aspergillaceae</taxon>
        <taxon>Aspergillus</taxon>
        <taxon>Aspergillus subgen. Fumigati</taxon>
    </lineage>
</organism>
<reference evidence="2 3" key="1">
    <citation type="journal article" date="2008" name="PLoS Genet.">
        <title>Genomic islands in the pathogenic filamentous fungus Aspergillus fumigatus.</title>
        <authorList>
            <person name="Fedorova N.D."/>
            <person name="Khaldi N."/>
            <person name="Joardar V.S."/>
            <person name="Maiti R."/>
            <person name="Amedeo P."/>
            <person name="Anderson M.J."/>
            <person name="Crabtree J."/>
            <person name="Silva J.C."/>
            <person name="Badger J.H."/>
            <person name="Albarraq A."/>
            <person name="Angiuoli S."/>
            <person name="Bussey H."/>
            <person name="Bowyer P."/>
            <person name="Cotty P.J."/>
            <person name="Dyer P.S."/>
            <person name="Egan A."/>
            <person name="Galens K."/>
            <person name="Fraser-Liggett C.M."/>
            <person name="Haas B.J."/>
            <person name="Inman J.M."/>
            <person name="Kent R."/>
            <person name="Lemieux S."/>
            <person name="Malavazi I."/>
            <person name="Orvis J."/>
            <person name="Roemer T."/>
            <person name="Ronning C.M."/>
            <person name="Sundaram J.P."/>
            <person name="Sutton G."/>
            <person name="Turner G."/>
            <person name="Venter J.C."/>
            <person name="White O.R."/>
            <person name="Whitty B.R."/>
            <person name="Youngman P."/>
            <person name="Wolfe K.H."/>
            <person name="Goldman G.H."/>
            <person name="Wortman J.R."/>
            <person name="Jiang B."/>
            <person name="Denning D.W."/>
            <person name="Nierman W.C."/>
        </authorList>
    </citation>
    <scope>NUCLEOTIDE SEQUENCE [LARGE SCALE GENOMIC DNA]</scope>
    <source>
        <strain evidence="3">ATCC 1007 / CBS 513.65 / DSM 816 / NCTC 3887 / NRRL 1</strain>
    </source>
</reference>
<dbReference type="AlphaFoldDB" id="A1CC90"/>
<keyword evidence="3" id="KW-1185">Reference proteome</keyword>
<feature type="domain" description="RNase III" evidence="1">
    <location>
        <begin position="12"/>
        <end position="136"/>
    </location>
</feature>
<protein>
    <submittedName>
        <fullName evidence="2">RNAse III, putative</fullName>
    </submittedName>
</protein>
<dbReference type="OrthoDB" id="67027at2759"/>
<dbReference type="PROSITE" id="PS50142">
    <property type="entry name" value="RNASE_3_2"/>
    <property type="match status" value="1"/>
</dbReference>
<dbReference type="KEGG" id="act:ACLA_061080"/>
<dbReference type="HOGENOM" id="CLU_000907_3_2_1"/>
<proteinExistence type="predicted"/>
<dbReference type="SUPFAM" id="SSF69065">
    <property type="entry name" value="RNase III domain-like"/>
    <property type="match status" value="1"/>
</dbReference>
<accession>A1CC90</accession>
<dbReference type="Pfam" id="PF14622">
    <property type="entry name" value="Ribonucleas_3_3"/>
    <property type="match status" value="1"/>
</dbReference>
<name>A1CC90_ASPCL</name>
<evidence type="ECO:0000313" key="2">
    <source>
        <dbReference type="EMBL" id="EAW12147.1"/>
    </source>
</evidence>
<dbReference type="EMBL" id="DS027050">
    <property type="protein sequence ID" value="EAW12147.1"/>
    <property type="molecule type" value="Genomic_DNA"/>
</dbReference>
<dbReference type="Gene3D" id="1.10.1520.10">
    <property type="entry name" value="Ribonuclease III domain"/>
    <property type="match status" value="1"/>
</dbReference>
<dbReference type="CDD" id="cd00593">
    <property type="entry name" value="RIBOc"/>
    <property type="match status" value="1"/>
</dbReference>
<dbReference type="eggNOG" id="ENOG502SSJ0">
    <property type="taxonomic scope" value="Eukaryota"/>
</dbReference>
<dbReference type="VEuPathDB" id="FungiDB:ACLA_061080"/>
<dbReference type="Proteomes" id="UP000006701">
    <property type="component" value="Unassembled WGS sequence"/>
</dbReference>
<dbReference type="GeneID" id="4705738"/>
<dbReference type="InterPro" id="IPR036389">
    <property type="entry name" value="RNase_III_sf"/>
</dbReference>
<evidence type="ECO:0000313" key="3">
    <source>
        <dbReference type="Proteomes" id="UP000006701"/>
    </source>
</evidence>
<dbReference type="GO" id="GO:0006396">
    <property type="term" value="P:RNA processing"/>
    <property type="evidence" value="ECO:0007669"/>
    <property type="project" value="InterPro"/>
</dbReference>
<dbReference type="GO" id="GO:0004525">
    <property type="term" value="F:ribonuclease III activity"/>
    <property type="evidence" value="ECO:0007669"/>
    <property type="project" value="InterPro"/>
</dbReference>
<dbReference type="InterPro" id="IPR000999">
    <property type="entry name" value="RNase_III_dom"/>
</dbReference>
<evidence type="ECO:0000259" key="1">
    <source>
        <dbReference type="PROSITE" id="PS50142"/>
    </source>
</evidence>
<dbReference type="OMA" id="AVYLDCN"/>
<sequence>MSTFHQVLEWKATGVEETIGYKFADRAVLKEALLAPGSVPLAITTERTGNKDLAQIGDAVLRLILILDGYIAKADRAKINDVVSPMVSNPNLAAKGFKVGLEQHILANPSQQGLVSHGVMANAVEAILGAVYLDSNLNTQAVRSAMACLGLAWPVGKTTD</sequence>